<dbReference type="Gene3D" id="3.40.190.10">
    <property type="entry name" value="Periplasmic binding protein-like II"/>
    <property type="match status" value="1"/>
</dbReference>
<keyword evidence="3" id="KW-0732">Signal</keyword>
<evidence type="ECO:0000259" key="4">
    <source>
        <dbReference type="Pfam" id="PF00496"/>
    </source>
</evidence>
<dbReference type="CDD" id="cd08509">
    <property type="entry name" value="PBP2_TmCBP_oligosaccharides_like"/>
    <property type="match status" value="1"/>
</dbReference>
<reference evidence="5 6" key="1">
    <citation type="submission" date="2024-06" db="EMBL/GenBank/DDBJ databases">
        <authorList>
            <person name="Kim D.-U."/>
        </authorList>
    </citation>
    <scope>NUCLEOTIDE SEQUENCE [LARGE SCALE GENOMIC DNA]</scope>
    <source>
        <strain evidence="5 6">KACC15460</strain>
    </source>
</reference>
<evidence type="ECO:0000256" key="2">
    <source>
        <dbReference type="ARBA" id="ARBA00005695"/>
    </source>
</evidence>
<organism evidence="5 6">
    <name type="scientific">Mesorhizobium shangrilense</name>
    <dbReference type="NCBI Taxonomy" id="460060"/>
    <lineage>
        <taxon>Bacteria</taxon>
        <taxon>Pseudomonadati</taxon>
        <taxon>Pseudomonadota</taxon>
        <taxon>Alphaproteobacteria</taxon>
        <taxon>Hyphomicrobiales</taxon>
        <taxon>Phyllobacteriaceae</taxon>
        <taxon>Mesorhizobium</taxon>
    </lineage>
</organism>
<keyword evidence="6" id="KW-1185">Reference proteome</keyword>
<comment type="similarity">
    <text evidence="2">Belongs to the bacterial solute-binding protein 5 family.</text>
</comment>
<dbReference type="InterPro" id="IPR000914">
    <property type="entry name" value="SBP_5_dom"/>
</dbReference>
<evidence type="ECO:0000313" key="6">
    <source>
        <dbReference type="Proteomes" id="UP001548832"/>
    </source>
</evidence>
<accession>A0ABV2DS47</accession>
<sequence length="583" mass="65553">MIKTRRIQFALAGVLALIASDVTYAQTIPDVPRDRTLVVAFNPEAPTYRNVGQANPYSINIDDMRGSIINMFEPLFYYNTITDKLIPWLAKSLEYNDSNTQLTIHLRSGVTWSDGEPFSADDVVFTLRLLKSNGETKKDMVKATAVAEDVASVEKIDQSTVVIHLTKPDPRFAFRYLINCFESGLQWLPEHIWKDVADPASFSFYDPQKGWPVTTSPWKVVRFTDTQIFMDRRDKWWASDAGLAKMPAIERIITVPGGTNDHMAQLMLANQADIAFDLPVPVVKQILSRNPKVTTFSGNNPPFGSADDWPPSLYFNHKDPIWQDAHLRHAVNYYLDRKQLVDVGFEGATHPIFSPFPGFGTLKPYIDAIKPLADKYGIGVYDPARGDQEMAAAGYAKNSNGMWQKDGKLLSSTIETIPTLGFLGPLVAQQLKNHGLDIGYQSSPESRAIMRDGKYQLALFGHRGSDTDPFATLDAYTSKNAIPVGEPTLFLARWSNAEYDKIVAQVGHLRPGDPGILPLVKAAMEIWLRDAVEAPICEFYLRIPMNQTHWTNWPSEQNPYMQPTFWLTSGQFGYVLWQLKPVQ</sequence>
<protein>
    <submittedName>
        <fullName evidence="5">ABC transporter substrate-binding protein</fullName>
    </submittedName>
</protein>
<dbReference type="PANTHER" id="PTHR30290">
    <property type="entry name" value="PERIPLASMIC BINDING COMPONENT OF ABC TRANSPORTER"/>
    <property type="match status" value="1"/>
</dbReference>
<comment type="caution">
    <text evidence="5">The sequence shown here is derived from an EMBL/GenBank/DDBJ whole genome shotgun (WGS) entry which is preliminary data.</text>
</comment>
<evidence type="ECO:0000313" key="5">
    <source>
        <dbReference type="EMBL" id="MET2832900.1"/>
    </source>
</evidence>
<evidence type="ECO:0000256" key="3">
    <source>
        <dbReference type="SAM" id="SignalP"/>
    </source>
</evidence>
<gene>
    <name evidence="5" type="ORF">ABVQ20_38970</name>
</gene>
<dbReference type="Gene3D" id="3.90.76.10">
    <property type="entry name" value="Dipeptide-binding Protein, Domain 1"/>
    <property type="match status" value="1"/>
</dbReference>
<dbReference type="EMBL" id="JBEWSZ010000015">
    <property type="protein sequence ID" value="MET2832900.1"/>
    <property type="molecule type" value="Genomic_DNA"/>
</dbReference>
<dbReference type="Pfam" id="PF00496">
    <property type="entry name" value="SBP_bac_5"/>
    <property type="match status" value="1"/>
</dbReference>
<dbReference type="InterPro" id="IPR039424">
    <property type="entry name" value="SBP_5"/>
</dbReference>
<dbReference type="RefSeq" id="WP_354465106.1">
    <property type="nucleotide sequence ID" value="NZ_JBEWSZ010000015.1"/>
</dbReference>
<feature type="signal peptide" evidence="3">
    <location>
        <begin position="1"/>
        <end position="25"/>
    </location>
</feature>
<dbReference type="PANTHER" id="PTHR30290:SF16">
    <property type="entry name" value="OLIGOPEPTIDE ABC TRANSPORTER, PERIPLASMIC OLIGOPEPTIDE-BINDING PROTEIN"/>
    <property type="match status" value="1"/>
</dbReference>
<feature type="domain" description="Solute-binding protein family 5" evidence="4">
    <location>
        <begin position="84"/>
        <end position="480"/>
    </location>
</feature>
<dbReference type="SUPFAM" id="SSF53850">
    <property type="entry name" value="Periplasmic binding protein-like II"/>
    <property type="match status" value="1"/>
</dbReference>
<proteinExistence type="inferred from homology"/>
<comment type="subcellular location">
    <subcellularLocation>
        <location evidence="1">Periplasm</location>
    </subcellularLocation>
</comment>
<feature type="chain" id="PRO_5046277975" evidence="3">
    <location>
        <begin position="26"/>
        <end position="583"/>
    </location>
</feature>
<evidence type="ECO:0000256" key="1">
    <source>
        <dbReference type="ARBA" id="ARBA00004418"/>
    </source>
</evidence>
<dbReference type="Gene3D" id="3.10.105.10">
    <property type="entry name" value="Dipeptide-binding Protein, Domain 3"/>
    <property type="match status" value="1"/>
</dbReference>
<dbReference type="Proteomes" id="UP001548832">
    <property type="component" value="Unassembled WGS sequence"/>
</dbReference>
<name>A0ABV2DS47_9HYPH</name>